<keyword evidence="2" id="KW-1003">Cell membrane</keyword>
<dbReference type="GeneID" id="106172557"/>
<dbReference type="FunFam" id="2.60.40.10:FF:000061">
    <property type="entry name" value="Dyslexia-associated protein KIAA0319 homolog"/>
    <property type="match status" value="3"/>
</dbReference>
<evidence type="ECO:0000256" key="6">
    <source>
        <dbReference type="ARBA" id="ARBA00023136"/>
    </source>
</evidence>
<keyword evidence="7" id="KW-0325">Glycoprotein</keyword>
<dbReference type="InterPro" id="IPR029865">
    <property type="entry name" value="KIAA0319-like"/>
</dbReference>
<dbReference type="PANTHER" id="PTHR46182:SF2">
    <property type="entry name" value="FI19480P1"/>
    <property type="match status" value="1"/>
</dbReference>
<evidence type="ECO:0000256" key="10">
    <source>
        <dbReference type="SAM" id="SignalP"/>
    </source>
</evidence>
<feature type="transmembrane region" description="Helical" evidence="9">
    <location>
        <begin position="953"/>
        <end position="978"/>
    </location>
</feature>
<evidence type="ECO:0000313" key="13">
    <source>
        <dbReference type="RefSeq" id="XP_013408782.1"/>
    </source>
</evidence>
<accession>A0A1S3JEE6</accession>
<dbReference type="STRING" id="7574.A0A1S3JEE6"/>
<dbReference type="InterPro" id="IPR013783">
    <property type="entry name" value="Ig-like_fold"/>
</dbReference>
<dbReference type="FunFam" id="2.60.40.10:FF:000258">
    <property type="entry name" value="Dyslexia-associated protein KIAA0319 homolog"/>
    <property type="match status" value="1"/>
</dbReference>
<gene>
    <name evidence="13" type="primary">LOC106172557</name>
</gene>
<dbReference type="KEGG" id="lak:106172557"/>
<feature type="region of interest" description="Disordered" evidence="8">
    <location>
        <begin position="244"/>
        <end position="271"/>
    </location>
</feature>
<evidence type="ECO:0000256" key="5">
    <source>
        <dbReference type="ARBA" id="ARBA00022989"/>
    </source>
</evidence>
<feature type="chain" id="PRO_5010200811" evidence="10">
    <location>
        <begin position="43"/>
        <end position="1058"/>
    </location>
</feature>
<dbReference type="GO" id="GO:0031410">
    <property type="term" value="C:cytoplasmic vesicle"/>
    <property type="evidence" value="ECO:0007669"/>
    <property type="project" value="TreeGrafter"/>
</dbReference>
<keyword evidence="10" id="KW-0732">Signal</keyword>
<dbReference type="OMA" id="AFWMENL"/>
<evidence type="ECO:0000256" key="4">
    <source>
        <dbReference type="ARBA" id="ARBA00022737"/>
    </source>
</evidence>
<proteinExistence type="predicted"/>
<dbReference type="Pfam" id="PF23597">
    <property type="entry name" value="KIAA0319_N"/>
    <property type="match status" value="1"/>
</dbReference>
<protein>
    <submittedName>
        <fullName evidence="13">Dyslexia-associated protein KIAA0319-like protein isoform X1</fullName>
    </submittedName>
</protein>
<feature type="domain" description="PKD/Chitinase" evidence="11">
    <location>
        <begin position="328"/>
        <end position="420"/>
    </location>
</feature>
<comment type="subcellular location">
    <subcellularLocation>
        <location evidence="1">Cell membrane</location>
    </subcellularLocation>
</comment>
<sequence>MNYLTHLRKRISRSVGIRLLQLNQQPLLLLCLLFAGLAVCKANLCEDVNEEQLEKAMNFRSLPKGGASAGYYSKNTEAKDLKGCVLSCCRKPTCNVVFLHKKTCFLIECNATVPDACDPMTTDTPEFESSLMIQLRSVDETSKVKEEATPSTTPSDQSQSEQTTSADTISQSNPQSTISQSGDNSSELTDQSGEGKRRKDLSCIFGIDECEKNEECVLKNGRARLGKCNCKDGFSRDEATQFCEIGTSGSTEPTPTSSDTGSSNSEPSSSTLSTTTVAALAAASVTLPLIVNASSTAVNVSTTTLPTTTYHSVDVPSSTHKPKVLPLVVSAGTNKDIQLPENSVTLTAFALPKATKGEKYKYEWSMESGPRGSESGKMVGKNTPTLQLTELIAGLYEFKVTVTGEAKYGEGHVNVTVLPPKRKNTPPVAVIKPASQRIELPNSAILDGSGSKDDDKIVSYYWEEVSGPLESSDFKDSDKPLLSLKNLSPGEYKFKLTVTDSDGVTDSTYANVTVIKETDYRPQANAGSTQVISLPKNSITLYGNASSDDKGIASYEWIKADDKLTADMQGVRTPFLHLSNLQEGDYTFTLKVTDTSGQTDTADVHVFVKPEHNQAPEANAGEDQTVMIPENQSTTLDGRKSTDDKKITSYQWKQIKGPNTADIIHEDQAVATVTNLVIGEYIFELVVADKEGLTGKDRLKVLVQEKKNQPPVASAGGDQLLTMPVSLVKLDGSGSKDDRAIASYLWEKSEDSLAAGKILNGSDHMPVLLMTDMVPGHYMFTLTVTDQDGLSSKDAASVIIKEDENSKNLLQMYLDVDIAVFKEKNKQNLANQLALLLQKTLPGGDTTVDIRNIEQDMRTGQVIVTFLVRSEFKDTHLTHAGTKIVKILKQRLKSDADVLEFEVVQLDTLVCQNNCSGHGRCDSYTKQCVCDAFWMENFFKAALEKDYNCDWSILYVVIVIFVIVITLAAIIWGVYYCAKRCKTRPRKRHRYQLLSDSLQKDDMEMLPKGKMVNGNIMASESELSSGEETLFVNQKKQNGHVRKPMNGLITRQTNKNIA</sequence>
<keyword evidence="6 9" id="KW-0472">Membrane</keyword>
<dbReference type="Pfam" id="PF22352">
    <property type="entry name" value="K319L-like_PKD"/>
    <property type="match status" value="5"/>
</dbReference>
<evidence type="ECO:0000256" key="8">
    <source>
        <dbReference type="SAM" id="MobiDB-lite"/>
    </source>
</evidence>
<feature type="domain" description="PKD/Chitinase" evidence="11">
    <location>
        <begin position="710"/>
        <end position="803"/>
    </location>
</feature>
<evidence type="ECO:0000259" key="11">
    <source>
        <dbReference type="SMART" id="SM00089"/>
    </source>
</evidence>
<dbReference type="FunFam" id="2.60.40.10:FF:000257">
    <property type="entry name" value="Dyslexia-associated protein KIAA0319-like"/>
    <property type="match status" value="1"/>
</dbReference>
<dbReference type="Pfam" id="PF23620">
    <property type="entry name" value="KIAA0319"/>
    <property type="match status" value="1"/>
</dbReference>
<dbReference type="Proteomes" id="UP000085678">
    <property type="component" value="Unplaced"/>
</dbReference>
<feature type="domain" description="PKD/Chitinase" evidence="11">
    <location>
        <begin position="523"/>
        <end position="611"/>
    </location>
</feature>
<feature type="domain" description="PKD/Chitinase" evidence="11">
    <location>
        <begin position="428"/>
        <end position="517"/>
    </location>
</feature>
<feature type="compositionally biased region" description="Polar residues" evidence="8">
    <location>
        <begin position="169"/>
        <end position="192"/>
    </location>
</feature>
<feature type="compositionally biased region" description="Low complexity" evidence="8">
    <location>
        <begin position="247"/>
        <end position="271"/>
    </location>
</feature>
<dbReference type="SUPFAM" id="SSF49299">
    <property type="entry name" value="PKD domain"/>
    <property type="match status" value="4"/>
</dbReference>
<evidence type="ECO:0000256" key="2">
    <source>
        <dbReference type="ARBA" id="ARBA00022475"/>
    </source>
</evidence>
<dbReference type="InterPro" id="IPR035986">
    <property type="entry name" value="PKD_dom_sf"/>
</dbReference>
<organism evidence="12 13">
    <name type="scientific">Lingula anatina</name>
    <name type="common">Brachiopod</name>
    <name type="synonym">Lingula unguis</name>
    <dbReference type="NCBI Taxonomy" id="7574"/>
    <lineage>
        <taxon>Eukaryota</taxon>
        <taxon>Metazoa</taxon>
        <taxon>Spiralia</taxon>
        <taxon>Lophotrochozoa</taxon>
        <taxon>Brachiopoda</taxon>
        <taxon>Linguliformea</taxon>
        <taxon>Lingulata</taxon>
        <taxon>Lingulida</taxon>
        <taxon>Linguloidea</taxon>
        <taxon>Lingulidae</taxon>
        <taxon>Lingula</taxon>
    </lineage>
</organism>
<reference evidence="13" key="1">
    <citation type="submission" date="2025-08" db="UniProtKB">
        <authorList>
            <consortium name="RefSeq"/>
        </authorList>
    </citation>
    <scope>IDENTIFICATION</scope>
    <source>
        <tissue evidence="13">Gonads</tissue>
    </source>
</reference>
<name>A0A1S3JEE6_LINAN</name>
<dbReference type="InterPro" id="IPR013980">
    <property type="entry name" value="MANSC_dom"/>
</dbReference>
<evidence type="ECO:0000256" key="9">
    <source>
        <dbReference type="SAM" id="Phobius"/>
    </source>
</evidence>
<dbReference type="AlphaFoldDB" id="A0A1S3JEE6"/>
<dbReference type="PANTHER" id="PTHR46182">
    <property type="entry name" value="FI19480P1"/>
    <property type="match status" value="1"/>
</dbReference>
<evidence type="ECO:0000256" key="1">
    <source>
        <dbReference type="ARBA" id="ARBA00004236"/>
    </source>
</evidence>
<dbReference type="FunCoup" id="A0A1S3JEE6">
    <property type="interactions" value="953"/>
</dbReference>
<dbReference type="RefSeq" id="XP_013408782.1">
    <property type="nucleotide sequence ID" value="XM_013553328.2"/>
</dbReference>
<feature type="signal peptide" evidence="10">
    <location>
        <begin position="1"/>
        <end position="42"/>
    </location>
</feature>
<dbReference type="GO" id="GO:0005886">
    <property type="term" value="C:plasma membrane"/>
    <property type="evidence" value="ECO:0007669"/>
    <property type="project" value="UniProtKB-SubCell"/>
</dbReference>
<dbReference type="CDD" id="cd00146">
    <property type="entry name" value="PKD"/>
    <property type="match status" value="2"/>
</dbReference>
<dbReference type="InParanoid" id="A0A1S3JEE6"/>
<keyword evidence="4" id="KW-0677">Repeat</keyword>
<keyword evidence="12" id="KW-1185">Reference proteome</keyword>
<dbReference type="Gene3D" id="2.60.40.10">
    <property type="entry name" value="Immunoglobulins"/>
    <property type="match status" value="5"/>
</dbReference>
<dbReference type="OrthoDB" id="536372at2759"/>
<dbReference type="InterPro" id="IPR022409">
    <property type="entry name" value="PKD/Chitinase_dom"/>
</dbReference>
<evidence type="ECO:0000313" key="12">
    <source>
        <dbReference type="Proteomes" id="UP000085678"/>
    </source>
</evidence>
<keyword evidence="5 9" id="KW-1133">Transmembrane helix</keyword>
<feature type="region of interest" description="Disordered" evidence="8">
    <location>
        <begin position="140"/>
        <end position="194"/>
    </location>
</feature>
<dbReference type="SMART" id="SM00089">
    <property type="entry name" value="PKD"/>
    <property type="match status" value="4"/>
</dbReference>
<dbReference type="GO" id="GO:0001764">
    <property type="term" value="P:neuron migration"/>
    <property type="evidence" value="ECO:0007669"/>
    <property type="project" value="TreeGrafter"/>
</dbReference>
<dbReference type="Gene3D" id="2.10.25.10">
    <property type="entry name" value="Laminin"/>
    <property type="match status" value="1"/>
</dbReference>
<evidence type="ECO:0000256" key="3">
    <source>
        <dbReference type="ARBA" id="ARBA00022692"/>
    </source>
</evidence>
<feature type="compositionally biased region" description="Low complexity" evidence="8">
    <location>
        <begin position="149"/>
        <end position="168"/>
    </location>
</feature>
<dbReference type="InterPro" id="IPR056502">
    <property type="entry name" value="KIAA0319-like_C"/>
</dbReference>
<keyword evidence="3 9" id="KW-0812">Transmembrane</keyword>
<evidence type="ECO:0000256" key="7">
    <source>
        <dbReference type="ARBA" id="ARBA00023180"/>
    </source>
</evidence>